<organism evidence="10 12">
    <name type="scientific">Cryobacterium flavum</name>
    <dbReference type="NCBI Taxonomy" id="1424659"/>
    <lineage>
        <taxon>Bacteria</taxon>
        <taxon>Bacillati</taxon>
        <taxon>Actinomycetota</taxon>
        <taxon>Actinomycetes</taxon>
        <taxon>Micrococcales</taxon>
        <taxon>Microbacteriaceae</taxon>
        <taxon>Cryobacterium</taxon>
    </lineage>
</organism>
<feature type="binding site" evidence="7">
    <location>
        <position position="54"/>
    </location>
    <ligand>
        <name>carbamoyl phosphate</name>
        <dbReference type="ChEBI" id="CHEBI:58228"/>
    </ligand>
</feature>
<evidence type="ECO:0000256" key="4">
    <source>
        <dbReference type="ARBA" id="ARBA00022975"/>
    </source>
</evidence>
<dbReference type="PRINTS" id="PR00100">
    <property type="entry name" value="AOTCASE"/>
</dbReference>
<evidence type="ECO:0000256" key="7">
    <source>
        <dbReference type="HAMAP-Rule" id="MF_00001"/>
    </source>
</evidence>
<comment type="pathway">
    <text evidence="1 7">Pyrimidine metabolism; UMP biosynthesis via de novo pathway; (S)-dihydroorotate from bicarbonate: step 2/3.</text>
</comment>
<accession>A0A4R8UZK9</accession>
<dbReference type="InterPro" id="IPR002082">
    <property type="entry name" value="Asp_carbamoyltransf"/>
</dbReference>
<dbReference type="NCBIfam" id="NF002032">
    <property type="entry name" value="PRK00856.1"/>
    <property type="match status" value="1"/>
</dbReference>
<evidence type="ECO:0000256" key="6">
    <source>
        <dbReference type="ARBA" id="ARBA00048859"/>
    </source>
</evidence>
<dbReference type="EC" id="2.1.3.2" evidence="7"/>
<dbReference type="UniPathway" id="UPA00070">
    <property type="reaction ID" value="UER00116"/>
</dbReference>
<feature type="domain" description="Aspartate/ornithine carbamoyltransferase carbamoyl-P binding" evidence="9">
    <location>
        <begin position="2"/>
        <end position="146"/>
    </location>
</feature>
<dbReference type="PROSITE" id="PS00097">
    <property type="entry name" value="CARBAMOYLTRANSFERASE"/>
    <property type="match status" value="1"/>
</dbReference>
<dbReference type="PANTHER" id="PTHR45753:SF6">
    <property type="entry name" value="ASPARTATE CARBAMOYLTRANSFERASE"/>
    <property type="match status" value="1"/>
</dbReference>
<dbReference type="SUPFAM" id="SSF53671">
    <property type="entry name" value="Aspartate/ornithine carbamoyltransferase"/>
    <property type="match status" value="1"/>
</dbReference>
<feature type="domain" description="Aspartate/ornithine carbamoyltransferase Asp/Orn-binding" evidence="8">
    <location>
        <begin position="160"/>
        <end position="308"/>
    </location>
</feature>
<comment type="similarity">
    <text evidence="2 7">Belongs to the aspartate/ornithine carbamoyltransferase superfamily. ATCase family.</text>
</comment>
<name>A0A4R8UZK9_9MICO</name>
<dbReference type="NCBIfam" id="TIGR00670">
    <property type="entry name" value="asp_carb_tr"/>
    <property type="match status" value="1"/>
</dbReference>
<dbReference type="Proteomes" id="UP000199639">
    <property type="component" value="Unassembled WGS sequence"/>
</dbReference>
<dbReference type="GO" id="GO:0044205">
    <property type="term" value="P:'de novo' UMP biosynthetic process"/>
    <property type="evidence" value="ECO:0007669"/>
    <property type="project" value="UniProtKB-UniRule"/>
</dbReference>
<feature type="binding site" evidence="7">
    <location>
        <position position="229"/>
    </location>
    <ligand>
        <name>L-aspartate</name>
        <dbReference type="ChEBI" id="CHEBI:29991"/>
    </ligand>
</feature>
<dbReference type="HAMAP" id="MF_00001">
    <property type="entry name" value="Asp_carb_tr"/>
    <property type="match status" value="1"/>
</dbReference>
<dbReference type="EMBL" id="SOFD01000035">
    <property type="protein sequence ID" value="TFB74579.1"/>
    <property type="molecule type" value="Genomic_DNA"/>
</dbReference>
<feature type="binding site" evidence="7">
    <location>
        <position position="82"/>
    </location>
    <ligand>
        <name>L-aspartate</name>
        <dbReference type="ChEBI" id="CHEBI:29991"/>
    </ligand>
</feature>
<dbReference type="PANTHER" id="PTHR45753">
    <property type="entry name" value="ORNITHINE CARBAMOYLTRANSFERASE, MITOCHONDRIAL"/>
    <property type="match status" value="1"/>
</dbReference>
<keyword evidence="4 7" id="KW-0665">Pyrimidine biosynthesis</keyword>
<dbReference type="PRINTS" id="PR00101">
    <property type="entry name" value="ATCASE"/>
</dbReference>
<dbReference type="Pfam" id="PF00185">
    <property type="entry name" value="OTCace"/>
    <property type="match status" value="1"/>
</dbReference>
<gene>
    <name evidence="7" type="primary">pyrB</name>
    <name evidence="11" type="ORF">E3O21_14555</name>
    <name evidence="10" type="ORF">SAMN05216368_104212</name>
</gene>
<evidence type="ECO:0000256" key="3">
    <source>
        <dbReference type="ARBA" id="ARBA00022679"/>
    </source>
</evidence>
<proteinExistence type="inferred from homology"/>
<keyword evidence="3 7" id="KW-0808">Transferase</keyword>
<dbReference type="Proteomes" id="UP000298252">
    <property type="component" value="Unassembled WGS sequence"/>
</dbReference>
<feature type="binding site" evidence="7">
    <location>
        <position position="137"/>
    </location>
    <ligand>
        <name>carbamoyl phosphate</name>
        <dbReference type="ChEBI" id="CHEBI:58228"/>
    </ligand>
</feature>
<evidence type="ECO:0000259" key="9">
    <source>
        <dbReference type="Pfam" id="PF02729"/>
    </source>
</evidence>
<keyword evidence="13" id="KW-1185">Reference proteome</keyword>
<dbReference type="Pfam" id="PF02729">
    <property type="entry name" value="OTCace_N"/>
    <property type="match status" value="1"/>
</dbReference>
<dbReference type="GO" id="GO:0004070">
    <property type="term" value="F:aspartate carbamoyltransferase activity"/>
    <property type="evidence" value="ECO:0007669"/>
    <property type="project" value="UniProtKB-UniRule"/>
</dbReference>
<feature type="binding site" evidence="7">
    <location>
        <position position="134"/>
    </location>
    <ligand>
        <name>carbamoyl phosphate</name>
        <dbReference type="ChEBI" id="CHEBI:58228"/>
    </ligand>
</feature>
<comment type="subunit">
    <text evidence="7">Heterododecamer (2C3:3R2) of six catalytic PyrB chains organized as two trimers (C3), and six regulatory PyrI chains organized as three dimers (R2).</text>
</comment>
<comment type="catalytic activity">
    <reaction evidence="6 7">
        <text>carbamoyl phosphate + L-aspartate = N-carbamoyl-L-aspartate + phosphate + H(+)</text>
        <dbReference type="Rhea" id="RHEA:20013"/>
        <dbReference type="ChEBI" id="CHEBI:15378"/>
        <dbReference type="ChEBI" id="CHEBI:29991"/>
        <dbReference type="ChEBI" id="CHEBI:32814"/>
        <dbReference type="ChEBI" id="CHEBI:43474"/>
        <dbReference type="ChEBI" id="CHEBI:58228"/>
        <dbReference type="EC" id="2.1.3.2"/>
    </reaction>
</comment>
<feature type="binding site" evidence="7">
    <location>
        <position position="174"/>
    </location>
    <ligand>
        <name>L-aspartate</name>
        <dbReference type="ChEBI" id="CHEBI:29991"/>
    </ligand>
</feature>
<dbReference type="FunFam" id="3.40.50.1370:FF:000012">
    <property type="entry name" value="Aspartate carbamoyltransferase"/>
    <property type="match status" value="1"/>
</dbReference>
<evidence type="ECO:0000256" key="2">
    <source>
        <dbReference type="ARBA" id="ARBA00008896"/>
    </source>
</evidence>
<protein>
    <recommendedName>
        <fullName evidence="7">Aspartate carbamoyltransferase</fullName>
        <ecNumber evidence="7">2.1.3.2</ecNumber>
    </recommendedName>
    <alternativeName>
        <fullName evidence="7">Aspartate transcarbamylase</fullName>
        <shortName evidence="7">ATCase</shortName>
    </alternativeName>
</protein>
<evidence type="ECO:0000256" key="5">
    <source>
        <dbReference type="ARBA" id="ARBA00043884"/>
    </source>
</evidence>
<evidence type="ECO:0000313" key="11">
    <source>
        <dbReference type="EMBL" id="TFB74579.1"/>
    </source>
</evidence>
<dbReference type="InterPro" id="IPR036901">
    <property type="entry name" value="Asp/Orn_carbamoylTrfase_sf"/>
</dbReference>
<dbReference type="STRING" id="1424659.SAMN05216368_104212"/>
<dbReference type="FunFam" id="3.40.50.1370:FF:000007">
    <property type="entry name" value="Aspartate carbamoyltransferase"/>
    <property type="match status" value="1"/>
</dbReference>
<feature type="binding site" evidence="7">
    <location>
        <position position="104"/>
    </location>
    <ligand>
        <name>carbamoyl phosphate</name>
        <dbReference type="ChEBI" id="CHEBI:58228"/>
    </ligand>
</feature>
<dbReference type="GO" id="GO:0016597">
    <property type="term" value="F:amino acid binding"/>
    <property type="evidence" value="ECO:0007669"/>
    <property type="project" value="InterPro"/>
</dbReference>
<comment type="function">
    <text evidence="5 7">Catalyzes the condensation of carbamoyl phosphate and aspartate to form carbamoyl aspartate and inorganic phosphate, the committed step in the de novo pyrimidine nucleotide biosynthesis pathway.</text>
</comment>
<evidence type="ECO:0000259" key="8">
    <source>
        <dbReference type="Pfam" id="PF00185"/>
    </source>
</evidence>
<dbReference type="GO" id="GO:0005829">
    <property type="term" value="C:cytosol"/>
    <property type="evidence" value="ECO:0007669"/>
    <property type="project" value="TreeGrafter"/>
</dbReference>
<dbReference type="InterPro" id="IPR006130">
    <property type="entry name" value="Asp/Orn_carbamoylTrfase"/>
</dbReference>
<evidence type="ECO:0000313" key="13">
    <source>
        <dbReference type="Proteomes" id="UP000298252"/>
    </source>
</evidence>
<dbReference type="InterPro" id="IPR006131">
    <property type="entry name" value="Asp_carbamoyltransf_Asp/Orn-bd"/>
</dbReference>
<dbReference type="AlphaFoldDB" id="A0A4R8UZK9"/>
<evidence type="ECO:0000313" key="12">
    <source>
        <dbReference type="Proteomes" id="UP000199639"/>
    </source>
</evidence>
<dbReference type="GO" id="GO:0006207">
    <property type="term" value="P:'de novo' pyrimidine nucleobase biosynthetic process"/>
    <property type="evidence" value="ECO:0007669"/>
    <property type="project" value="InterPro"/>
</dbReference>
<feature type="binding site" evidence="7">
    <location>
        <position position="55"/>
    </location>
    <ligand>
        <name>carbamoyl phosphate</name>
        <dbReference type="ChEBI" id="CHEBI:58228"/>
    </ligand>
</feature>
<reference evidence="10 12" key="1">
    <citation type="submission" date="2016-10" db="EMBL/GenBank/DDBJ databases">
        <authorList>
            <person name="Varghese N."/>
            <person name="Submissions S."/>
        </authorList>
    </citation>
    <scope>NUCLEOTIDE SEQUENCE [LARGE SCALE GENOMIC DNA]</scope>
    <source>
        <strain evidence="10 12">CGMCC 1.11215</strain>
    </source>
</reference>
<dbReference type="EMBL" id="FNIB01000004">
    <property type="protein sequence ID" value="SDN21994.1"/>
    <property type="molecule type" value="Genomic_DNA"/>
</dbReference>
<feature type="binding site" evidence="7">
    <location>
        <position position="271"/>
    </location>
    <ligand>
        <name>carbamoyl phosphate</name>
        <dbReference type="ChEBI" id="CHEBI:58228"/>
    </ligand>
</feature>
<evidence type="ECO:0000256" key="1">
    <source>
        <dbReference type="ARBA" id="ARBA00004852"/>
    </source>
</evidence>
<evidence type="ECO:0000313" key="10">
    <source>
        <dbReference type="EMBL" id="SDN21994.1"/>
    </source>
</evidence>
<reference evidence="11 13" key="2">
    <citation type="submission" date="2019-03" db="EMBL/GenBank/DDBJ databases">
        <title>Genomics of glacier-inhabiting Cryobacterium strains.</title>
        <authorList>
            <person name="Liu Q."/>
            <person name="Xin Y.-H."/>
        </authorList>
    </citation>
    <scope>NUCLEOTIDE SEQUENCE [LARGE SCALE GENOMIC DNA]</scope>
    <source>
        <strain evidence="11 13">Hh8</strain>
    </source>
</reference>
<sequence length="320" mass="34245">MRHLLSTKDLSRDEAINLLDIAEDMADVAQREVKKLPTLRGKTVVNLFFEDSTRTRISFEAAAKRLSADVINFSAKGSSVSKGESLKDTAQTLAAIGADGVVIRHPASGGPAVLAASGWIDAGIINAGDGTHEHPTQALLDAFTIRRRNHGPASRGKGLDGVTVTIVGDVLHSRVARSNLWLLTTLGAEVTFVAPPTLLPSDTSLWPARFSFDLDDAIDAGPDVVMMLRIQTERMSAAFFPSSREYSRVWGLDDARFGRLGPASIVMHPGPMNRGLEISSAAADSANSTVLEQVTNGVSVRMAALYLLLSGDRKESKNVD</sequence>
<dbReference type="RefSeq" id="WP_092340062.1">
    <property type="nucleotide sequence ID" value="NZ_FNIB01000004.1"/>
</dbReference>
<feature type="binding site" evidence="7">
    <location>
        <position position="270"/>
    </location>
    <ligand>
        <name>carbamoyl phosphate</name>
        <dbReference type="ChEBI" id="CHEBI:58228"/>
    </ligand>
</feature>
<dbReference type="InterPro" id="IPR006132">
    <property type="entry name" value="Asp/Orn_carbamoyltranf_P-bd"/>
</dbReference>
<dbReference type="Gene3D" id="3.40.50.1370">
    <property type="entry name" value="Aspartate/ornithine carbamoyltransferase"/>
    <property type="match status" value="2"/>
</dbReference>
<dbReference type="GO" id="GO:0006520">
    <property type="term" value="P:amino acid metabolic process"/>
    <property type="evidence" value="ECO:0007669"/>
    <property type="project" value="InterPro"/>
</dbReference>